<dbReference type="AlphaFoldDB" id="A0A0Q0UB38"/>
<dbReference type="InterPro" id="IPR029058">
    <property type="entry name" value="AB_hydrolase_fold"/>
</dbReference>
<keyword evidence="5" id="KW-0378">Hydrolase</keyword>
<name>A0A0Q0UB38_9CORY</name>
<dbReference type="EMBL" id="LKEV01000010">
    <property type="protein sequence ID" value="KQB83414.1"/>
    <property type="molecule type" value="Genomic_DNA"/>
</dbReference>
<dbReference type="InterPro" id="IPR001031">
    <property type="entry name" value="Thioesterase"/>
</dbReference>
<comment type="similarity">
    <text evidence="1">Belongs to the thioesterase family.</text>
</comment>
<organism evidence="5 6">
    <name type="scientific">Corynebacterium lowii</name>
    <dbReference type="NCBI Taxonomy" id="1544413"/>
    <lineage>
        <taxon>Bacteria</taxon>
        <taxon>Bacillati</taxon>
        <taxon>Actinomycetota</taxon>
        <taxon>Actinomycetes</taxon>
        <taxon>Mycobacteriales</taxon>
        <taxon>Corynebacteriaceae</taxon>
        <taxon>Corynebacterium</taxon>
    </lineage>
</organism>
<evidence type="ECO:0000313" key="6">
    <source>
        <dbReference type="Proteomes" id="UP000050488"/>
    </source>
</evidence>
<dbReference type="PATRIC" id="fig|1544413.3.peg.2299"/>
<feature type="domain" description="Thioesterase" evidence="4">
    <location>
        <begin position="20"/>
        <end position="236"/>
    </location>
</feature>
<evidence type="ECO:0000259" key="4">
    <source>
        <dbReference type="Pfam" id="PF00975"/>
    </source>
</evidence>
<accession>A0A0Q0UB38</accession>
<dbReference type="InterPro" id="IPR012223">
    <property type="entry name" value="TEII"/>
</dbReference>
<dbReference type="RefSeq" id="WP_055179236.1">
    <property type="nucleotide sequence ID" value="NZ_JAUSQY010000001.1"/>
</dbReference>
<comment type="caution">
    <text evidence="5">The sequence shown here is derived from an EMBL/GenBank/DDBJ whole genome shotgun (WGS) entry which is preliminary data.</text>
</comment>
<evidence type="ECO:0000313" key="5">
    <source>
        <dbReference type="EMBL" id="KQB83414.1"/>
    </source>
</evidence>
<dbReference type="PANTHER" id="PTHR11487:SF0">
    <property type="entry name" value="S-ACYL FATTY ACID SYNTHASE THIOESTERASE, MEDIUM CHAIN"/>
    <property type="match status" value="1"/>
</dbReference>
<sequence>MSGVLVPVPGGWRGPEAPAVVVFPHAGGSPRQYAAWTRVMAGIPGAPSVLGATYPGRDRRMSDPHPPTLQDLAREIADALACLSEPPAVLAGHSLGATVAVEAALELRRRGAVRRPPVLVVSGQAPPDLAGGGGLHRASDEELLADVSRIGDSTARALADPDVAALHLPVIREDYRLIETYRPTRRQESDMTAHIVVVRGSEDTELPLEAAAGWHRWGTRVTGPVRVPGDHLHHLTRPELALLCGGLARKGAEL</sequence>
<dbReference type="GO" id="GO:0008610">
    <property type="term" value="P:lipid biosynthetic process"/>
    <property type="evidence" value="ECO:0007669"/>
    <property type="project" value="TreeGrafter"/>
</dbReference>
<evidence type="ECO:0000256" key="1">
    <source>
        <dbReference type="ARBA" id="ARBA00007169"/>
    </source>
</evidence>
<dbReference type="STRING" id="1544413.Clow_02296"/>
<dbReference type="Gene3D" id="3.40.50.1820">
    <property type="entry name" value="alpha/beta hydrolase"/>
    <property type="match status" value="1"/>
</dbReference>
<evidence type="ECO:0000256" key="3">
    <source>
        <dbReference type="ARBA" id="ARBA00024293"/>
    </source>
</evidence>
<protein>
    <recommendedName>
        <fullName evidence="2">Thioesterase TesA</fullName>
    </recommendedName>
</protein>
<dbReference type="GO" id="GO:0047617">
    <property type="term" value="F:fatty acyl-CoA hydrolase activity"/>
    <property type="evidence" value="ECO:0007669"/>
    <property type="project" value="RHEA"/>
</dbReference>
<comment type="catalytic activity">
    <reaction evidence="3">
        <text>a fatty acyl-CoA + H2O = a fatty acid + CoA + H(+)</text>
        <dbReference type="Rhea" id="RHEA:16781"/>
        <dbReference type="ChEBI" id="CHEBI:15377"/>
        <dbReference type="ChEBI" id="CHEBI:15378"/>
        <dbReference type="ChEBI" id="CHEBI:28868"/>
        <dbReference type="ChEBI" id="CHEBI:57287"/>
        <dbReference type="ChEBI" id="CHEBI:77636"/>
    </reaction>
</comment>
<reference evidence="5 6" key="1">
    <citation type="submission" date="2015-10" db="EMBL/GenBank/DDBJ databases">
        <title>Corynebacteirum lowii and Corynebacterium oculi species nova, derived from human clinical disease and and emended description of Corynebacterium mastiditis.</title>
        <authorList>
            <person name="Bernard K."/>
            <person name="Pacheco A.L."/>
            <person name="Mcdougall C."/>
            <person name="Burtx T."/>
            <person name="Weibe D."/>
            <person name="Tyler S."/>
            <person name="Olson A.B."/>
            <person name="Cnockaert M."/>
            <person name="Eguchi H."/>
            <person name="Kuwahara T."/>
            <person name="Nakayama-Imaohji H."/>
            <person name="Boudewijins M."/>
            <person name="Van Hoecke F."/>
            <person name="Bernier A.-M."/>
            <person name="Vandamme P."/>
        </authorList>
    </citation>
    <scope>NUCLEOTIDE SEQUENCE [LARGE SCALE GENOMIC DNA]</scope>
    <source>
        <strain evidence="5 6">NML 130206</strain>
    </source>
</reference>
<dbReference type="Proteomes" id="UP000050488">
    <property type="component" value="Unassembled WGS sequence"/>
</dbReference>
<dbReference type="Pfam" id="PF00975">
    <property type="entry name" value="Thioesterase"/>
    <property type="match status" value="1"/>
</dbReference>
<evidence type="ECO:0000256" key="2">
    <source>
        <dbReference type="ARBA" id="ARBA00015007"/>
    </source>
</evidence>
<proteinExistence type="inferred from homology"/>
<keyword evidence="6" id="KW-1185">Reference proteome</keyword>
<dbReference type="SUPFAM" id="SSF53474">
    <property type="entry name" value="alpha/beta-Hydrolases"/>
    <property type="match status" value="1"/>
</dbReference>
<gene>
    <name evidence="5" type="primary">srfAD</name>
    <name evidence="5" type="ORF">Clow_02296</name>
</gene>
<dbReference type="PANTHER" id="PTHR11487">
    <property type="entry name" value="THIOESTERASE"/>
    <property type="match status" value="1"/>
</dbReference>